<name>A0A1H1PPR7_9ACTN</name>
<dbReference type="Proteomes" id="UP000198983">
    <property type="component" value="Chromosome I"/>
</dbReference>
<dbReference type="AlphaFoldDB" id="A0A1H1PPR7"/>
<dbReference type="Pfam" id="PF13738">
    <property type="entry name" value="Pyr_redox_3"/>
    <property type="match status" value="1"/>
</dbReference>
<dbReference type="GO" id="GO:0050660">
    <property type="term" value="F:flavin adenine dinucleotide binding"/>
    <property type="evidence" value="ECO:0007669"/>
    <property type="project" value="TreeGrafter"/>
</dbReference>
<proteinExistence type="predicted"/>
<reference evidence="2 3" key="1">
    <citation type="submission" date="2016-10" db="EMBL/GenBank/DDBJ databases">
        <authorList>
            <person name="de Groot N.N."/>
        </authorList>
    </citation>
    <scope>NUCLEOTIDE SEQUENCE [LARGE SCALE GENOMIC DNA]</scope>
    <source>
        <strain evidence="2 3">DSM 22024</strain>
    </source>
</reference>
<dbReference type="InterPro" id="IPR036188">
    <property type="entry name" value="FAD/NAD-bd_sf"/>
</dbReference>
<keyword evidence="3" id="KW-1185">Reference proteome</keyword>
<accession>A0A1H1PPR7</accession>
<dbReference type="PRINTS" id="PR00368">
    <property type="entry name" value="FADPNR"/>
</dbReference>
<dbReference type="Gene3D" id="3.50.50.60">
    <property type="entry name" value="FAD/NAD(P)-binding domain"/>
    <property type="match status" value="1"/>
</dbReference>
<evidence type="ECO:0000313" key="2">
    <source>
        <dbReference type="EMBL" id="SDS13186.1"/>
    </source>
</evidence>
<dbReference type="RefSeq" id="WP_092652190.1">
    <property type="nucleotide sequence ID" value="NZ_LT629732.1"/>
</dbReference>
<dbReference type="OrthoDB" id="178899at2"/>
<dbReference type="InterPro" id="IPR050982">
    <property type="entry name" value="Auxin_biosynth/cation_transpt"/>
</dbReference>
<dbReference type="PRINTS" id="PR00469">
    <property type="entry name" value="PNDRDTASEII"/>
</dbReference>
<sequence>MDSSDETTARHEVDVVVIGAGQAGLSSAYHLRREGLAPGTGFVVLDADPMPGGAWRHRPPTLTMAKVHGIFDLPGSRFRPADTDAATGADDTGPVAEVVAGYFAAYERHHDLPVLRPVRVDSVRAYGDRLLVGAGGREWVARAVINATGTWRRPYWPAYPGAADFAGRQLHSAGYRGPAEFAGRRVVVVGGGNSAAQVLSEIADVAAATTWVTRRPPIFRDSFTREDGRAAVARVEERVRAGLPPQSVVGVTGLAYTTVVKEALRKGALTRLPMFDRILPGGVLWSGGRFVPADAIVWATGFRPDLGHLAPLRLREPGGGIRMDGTRVVAQPRLHLVGYGPSASTVGANRAGRAAARAVVRMLAEDMIAGAV</sequence>
<protein>
    <submittedName>
        <fullName evidence="2">Predicted flavoprotein CzcO associated with the cation diffusion facilitator CzcD</fullName>
    </submittedName>
</protein>
<evidence type="ECO:0000256" key="1">
    <source>
        <dbReference type="ARBA" id="ARBA00023002"/>
    </source>
</evidence>
<dbReference type="STRING" id="117157.SAMN04489717_1721"/>
<dbReference type="GO" id="GO:0004497">
    <property type="term" value="F:monooxygenase activity"/>
    <property type="evidence" value="ECO:0007669"/>
    <property type="project" value="TreeGrafter"/>
</dbReference>
<dbReference type="PANTHER" id="PTHR43539">
    <property type="entry name" value="FLAVIN-BINDING MONOOXYGENASE-LIKE PROTEIN (AFU_ORTHOLOGUE AFUA_4G09220)"/>
    <property type="match status" value="1"/>
</dbReference>
<evidence type="ECO:0000313" key="3">
    <source>
        <dbReference type="Proteomes" id="UP000198983"/>
    </source>
</evidence>
<keyword evidence="1" id="KW-0560">Oxidoreductase</keyword>
<dbReference type="PANTHER" id="PTHR43539:SF78">
    <property type="entry name" value="FLAVIN-CONTAINING MONOOXYGENASE"/>
    <property type="match status" value="1"/>
</dbReference>
<dbReference type="EMBL" id="LT629732">
    <property type="protein sequence ID" value="SDS13186.1"/>
    <property type="molecule type" value="Genomic_DNA"/>
</dbReference>
<organism evidence="2 3">
    <name type="scientific">Actinopolymorpha singaporensis</name>
    <dbReference type="NCBI Taxonomy" id="117157"/>
    <lineage>
        <taxon>Bacteria</taxon>
        <taxon>Bacillati</taxon>
        <taxon>Actinomycetota</taxon>
        <taxon>Actinomycetes</taxon>
        <taxon>Propionibacteriales</taxon>
        <taxon>Actinopolymorphaceae</taxon>
        <taxon>Actinopolymorpha</taxon>
    </lineage>
</organism>
<gene>
    <name evidence="2" type="ORF">SAMN04489717_1721</name>
</gene>
<dbReference type="SUPFAM" id="SSF51905">
    <property type="entry name" value="FAD/NAD(P)-binding domain"/>
    <property type="match status" value="1"/>
</dbReference>